<dbReference type="GO" id="GO:0046872">
    <property type="term" value="F:metal ion binding"/>
    <property type="evidence" value="ECO:0007669"/>
    <property type="project" value="UniProtKB-KW"/>
</dbReference>
<evidence type="ECO:0000313" key="10">
    <source>
        <dbReference type="EMBL" id="GLY58699.1"/>
    </source>
</evidence>
<evidence type="ECO:0000313" key="11">
    <source>
        <dbReference type="Proteomes" id="UP001165168"/>
    </source>
</evidence>
<dbReference type="PANTHER" id="PTHR42891">
    <property type="entry name" value="D-GLYCERO-BETA-D-MANNO-HEPTOSE-1,7-BISPHOSPHATE 7-PHOSPHATASE"/>
    <property type="match status" value="1"/>
</dbReference>
<keyword evidence="4" id="KW-0479">Metal-binding</keyword>
<evidence type="ECO:0000256" key="6">
    <source>
        <dbReference type="ARBA" id="ARBA00023277"/>
    </source>
</evidence>
<dbReference type="InterPro" id="IPR023214">
    <property type="entry name" value="HAD_sf"/>
</dbReference>
<dbReference type="InterPro" id="IPR006549">
    <property type="entry name" value="HAD-SF_hydro_IIIA"/>
</dbReference>
<dbReference type="InterPro" id="IPR004446">
    <property type="entry name" value="Heptose_bisP_phosphatase"/>
</dbReference>
<evidence type="ECO:0000256" key="3">
    <source>
        <dbReference type="ARBA" id="ARBA00022490"/>
    </source>
</evidence>
<dbReference type="Proteomes" id="UP001165168">
    <property type="component" value="Unassembled WGS sequence"/>
</dbReference>
<feature type="region of interest" description="Disordered" evidence="8">
    <location>
        <begin position="36"/>
        <end position="72"/>
    </location>
</feature>
<dbReference type="Gene3D" id="3.40.50.1000">
    <property type="entry name" value="HAD superfamily/HAD-like"/>
    <property type="match status" value="1"/>
</dbReference>
<organism evidence="10 11">
    <name type="scientific">Cellulosimicrobium cellulans</name>
    <name type="common">Arthrobacter luteus</name>
    <dbReference type="NCBI Taxonomy" id="1710"/>
    <lineage>
        <taxon>Bacteria</taxon>
        <taxon>Bacillati</taxon>
        <taxon>Actinomycetota</taxon>
        <taxon>Actinomycetes</taxon>
        <taxon>Micrococcales</taxon>
        <taxon>Promicromonosporaceae</taxon>
        <taxon>Cellulosimicrobium</taxon>
    </lineage>
</organism>
<comment type="subcellular location">
    <subcellularLocation>
        <location evidence="1">Cytoplasm</location>
    </subcellularLocation>
</comment>
<evidence type="ECO:0000256" key="8">
    <source>
        <dbReference type="SAM" id="MobiDB-lite"/>
    </source>
</evidence>
<dbReference type="GO" id="GO:0016791">
    <property type="term" value="F:phosphatase activity"/>
    <property type="evidence" value="ECO:0007669"/>
    <property type="project" value="InterPro"/>
</dbReference>
<keyword evidence="6" id="KW-0119">Carbohydrate metabolism</keyword>
<evidence type="ECO:0000256" key="1">
    <source>
        <dbReference type="ARBA" id="ARBA00004496"/>
    </source>
</evidence>
<sequence>MSAPAGRPAPPVPYAVVVPSIGRPSLDRLLETLVAQADGQDSPGPAEVVVADDRRLPRPGTTDPVPDPLDLGDAGRALGARVVRTGGRGPAAARNAGWRSTTAPWVVLLDDDVELPAGWARHLAHDLAAATPRTGGVQGRLHVPLPAHRRPTDWERGTAGLERAAWATADMAYRRAALEQVGGFDERFPRAYREDADLALRVREAGWELVRGTRTTTHPVRPADDAVSLRVQAGTRDDATFRALHGPGWRERAETGRGRLAWHVATVAAAAVGVGGLVARRPRVAALGAIGWAALTAQFLGRRLAPGPRPGDDAFGPELRRMAWTSAAIPFAAVRHRVAGTLAARRGLEPWPPPLAAVLLDRDGTLVHDVPYNGDPAAVRPVEGARAVLDDLRARGVRLGVVSNQSGVGRGLLTRAQVDAVNARVEELLGPFDTWQVCPHAPDDACACRKPGPGLVLAAAADLGVEPWRCAVVGDIGADVGAALAAGATPVLVPTPVTRAEEVAAAPCVVPDLAAAVRALDDRLPGPPREHDTASSPGASVPGTSAPGTSAPAPDEERAA</sequence>
<comment type="caution">
    <text evidence="10">The sequence shown here is derived from an EMBL/GenBank/DDBJ whole genome shotgun (WGS) entry which is preliminary data.</text>
</comment>
<dbReference type="EMBL" id="BSTG01000004">
    <property type="protein sequence ID" value="GLY58699.1"/>
    <property type="molecule type" value="Genomic_DNA"/>
</dbReference>
<proteinExistence type="inferred from homology"/>
<keyword evidence="5" id="KW-0378">Hydrolase</keyword>
<evidence type="ECO:0000256" key="2">
    <source>
        <dbReference type="ARBA" id="ARBA00005628"/>
    </source>
</evidence>
<dbReference type="GO" id="GO:0005737">
    <property type="term" value="C:cytoplasm"/>
    <property type="evidence" value="ECO:0007669"/>
    <property type="project" value="UniProtKB-SubCell"/>
</dbReference>
<evidence type="ECO:0000256" key="5">
    <source>
        <dbReference type="ARBA" id="ARBA00022801"/>
    </source>
</evidence>
<dbReference type="CDD" id="cd07503">
    <property type="entry name" value="HAD_HisB-N"/>
    <property type="match status" value="1"/>
</dbReference>
<dbReference type="InterPro" id="IPR006543">
    <property type="entry name" value="Histidinol-phos"/>
</dbReference>
<feature type="compositionally biased region" description="Polar residues" evidence="8">
    <location>
        <begin position="534"/>
        <end position="548"/>
    </location>
</feature>
<dbReference type="RefSeq" id="WP_338074501.1">
    <property type="nucleotide sequence ID" value="NZ_BSTG01000004.1"/>
</dbReference>
<name>A0AAV5PEB2_CELCE</name>
<accession>A0AAV5PEB2</accession>
<dbReference type="InterPro" id="IPR036412">
    <property type="entry name" value="HAD-like_sf"/>
</dbReference>
<dbReference type="PANTHER" id="PTHR42891:SF1">
    <property type="entry name" value="D-GLYCERO-BETA-D-MANNO-HEPTOSE-1,7-BISPHOSPHATE 7-PHOSPHATASE"/>
    <property type="match status" value="1"/>
</dbReference>
<dbReference type="Pfam" id="PF00535">
    <property type="entry name" value="Glycos_transf_2"/>
    <property type="match status" value="1"/>
</dbReference>
<evidence type="ECO:0000256" key="4">
    <source>
        <dbReference type="ARBA" id="ARBA00022723"/>
    </source>
</evidence>
<reference evidence="10" key="1">
    <citation type="submission" date="2023-03" db="EMBL/GenBank/DDBJ databases">
        <title>Cellulosimicrobium cellulans NBRC 103059.</title>
        <authorList>
            <person name="Ichikawa N."/>
            <person name="Sato H."/>
            <person name="Tonouchi N."/>
        </authorList>
    </citation>
    <scope>NUCLEOTIDE SEQUENCE</scope>
    <source>
        <strain evidence="10">NBRC 103059</strain>
    </source>
</reference>
<feature type="region of interest" description="Disordered" evidence="8">
    <location>
        <begin position="520"/>
        <end position="560"/>
    </location>
</feature>
<dbReference type="Gene3D" id="3.90.550.10">
    <property type="entry name" value="Spore Coat Polysaccharide Biosynthesis Protein SpsA, Chain A"/>
    <property type="match status" value="1"/>
</dbReference>
<dbReference type="InterPro" id="IPR001173">
    <property type="entry name" value="Glyco_trans_2-like"/>
</dbReference>
<dbReference type="SUPFAM" id="SSF53448">
    <property type="entry name" value="Nucleotide-diphospho-sugar transferases"/>
    <property type="match status" value="1"/>
</dbReference>
<dbReference type="InterPro" id="IPR029044">
    <property type="entry name" value="Nucleotide-diphossugar_trans"/>
</dbReference>
<dbReference type="Pfam" id="PF13242">
    <property type="entry name" value="Hydrolase_like"/>
    <property type="match status" value="1"/>
</dbReference>
<evidence type="ECO:0000256" key="7">
    <source>
        <dbReference type="ARBA" id="ARBA00031828"/>
    </source>
</evidence>
<dbReference type="SUPFAM" id="SSF56784">
    <property type="entry name" value="HAD-like"/>
    <property type="match status" value="1"/>
</dbReference>
<keyword evidence="3" id="KW-0963">Cytoplasm</keyword>
<feature type="compositionally biased region" description="Basic and acidic residues" evidence="8">
    <location>
        <begin position="520"/>
        <end position="533"/>
    </location>
</feature>
<dbReference type="AlphaFoldDB" id="A0AAV5PEB2"/>
<dbReference type="GO" id="GO:0005975">
    <property type="term" value="P:carbohydrate metabolic process"/>
    <property type="evidence" value="ECO:0007669"/>
    <property type="project" value="InterPro"/>
</dbReference>
<protein>
    <recommendedName>
        <fullName evidence="7">D,D-heptose 1,7-bisphosphate phosphatase</fullName>
    </recommendedName>
</protein>
<dbReference type="NCBIfam" id="TIGR01656">
    <property type="entry name" value="Histidinol-ppas"/>
    <property type="match status" value="1"/>
</dbReference>
<feature type="domain" description="Glycosyltransferase 2-like" evidence="9">
    <location>
        <begin position="16"/>
        <end position="126"/>
    </location>
</feature>
<dbReference type="NCBIfam" id="TIGR01662">
    <property type="entry name" value="HAD-SF-IIIA"/>
    <property type="match status" value="1"/>
</dbReference>
<gene>
    <name evidence="10" type="ORF">Ccel01_33010</name>
</gene>
<comment type="similarity">
    <text evidence="2">Belongs to the GmhB family.</text>
</comment>
<evidence type="ECO:0000259" key="9">
    <source>
        <dbReference type="Pfam" id="PF00535"/>
    </source>
</evidence>